<feature type="compositionally biased region" description="Polar residues" evidence="3">
    <location>
        <begin position="99"/>
        <end position="123"/>
    </location>
</feature>
<feature type="transmembrane region" description="Helical" evidence="4">
    <location>
        <begin position="38"/>
        <end position="58"/>
    </location>
</feature>
<evidence type="ECO:0000256" key="4">
    <source>
        <dbReference type="SAM" id="Phobius"/>
    </source>
</evidence>
<dbReference type="Proteomes" id="UP000265120">
    <property type="component" value="Chromosome 4"/>
</dbReference>
<dbReference type="InterPro" id="IPR027470">
    <property type="entry name" value="Cation_efflux_CTD"/>
</dbReference>
<keyword evidence="2" id="KW-0862">Zinc</keyword>
<evidence type="ECO:0000313" key="6">
    <source>
        <dbReference type="Ensembl" id="ENSCSEP00000012540.1"/>
    </source>
</evidence>
<dbReference type="AlphaFoldDB" id="A0A3P8VJA6"/>
<feature type="compositionally biased region" description="Polar residues" evidence="3">
    <location>
        <begin position="273"/>
        <end position="291"/>
    </location>
</feature>
<dbReference type="GO" id="GO:0005783">
    <property type="term" value="C:endoplasmic reticulum"/>
    <property type="evidence" value="ECO:0007669"/>
    <property type="project" value="TreeGrafter"/>
</dbReference>
<keyword evidence="4" id="KW-0472">Membrane</keyword>
<evidence type="ECO:0000256" key="2">
    <source>
        <dbReference type="ARBA" id="ARBA00022833"/>
    </source>
</evidence>
<dbReference type="GO" id="GO:0016020">
    <property type="term" value="C:membrane"/>
    <property type="evidence" value="ECO:0007669"/>
    <property type="project" value="TreeGrafter"/>
</dbReference>
<dbReference type="PANTHER" id="PTHR45820">
    <property type="entry name" value="FI23527P1"/>
    <property type="match status" value="1"/>
</dbReference>
<dbReference type="FunCoup" id="A0A3P8VJA6">
    <property type="interactions" value="3"/>
</dbReference>
<dbReference type="Pfam" id="PF16916">
    <property type="entry name" value="ZT_dimer"/>
    <property type="match status" value="1"/>
</dbReference>
<dbReference type="STRING" id="244447.ENSCSEP00000012540"/>
<dbReference type="GeneTree" id="ENSGT00940000156484"/>
<keyword evidence="4" id="KW-0812">Transmembrane</keyword>
<feature type="compositionally biased region" description="Low complexity" evidence="3">
    <location>
        <begin position="68"/>
        <end position="82"/>
    </location>
</feature>
<sequence length="553" mass="59459">MSSLGVADMKLLLWPLLGCTSVLLLCEVVISMMSSSTILLMDSFHTLFILMTISFSIVTNSQDSRVSLSTSPSSANAASTSPAEPPSESPPGSHEVNDGSITNEPSSSLPNHETASPLDSSQVDFPTVSATAHGCGVSFSRGRMEAAGEFIARLTLSSLTISYSLDMISMSTDSRPVQSGIWLVSVGLVTLVFKTVVLGLCWDELQEKRKPPLRNPPETSRIEVNQGALVAEGFTEPGQELKDAARVQSEVDNSSHNGALVLCNPGALRTPESESQTPGRQGTIGQLTEGTCSSQFGSDRTAFKANDNMEHLDQKESQIFTICQNLSPNNPASSESRSRSSFWSQPSLTVCEVLLTPVLTVINSALQLELGRQQPDLTWKIDLGFSVLALVVLNTTTIPQLYKFGRLLLQATPSHISVSDLDRRISDIPGVLAVHELHIWELSPSFTVATVHIQFHASFPVYKCADLILEVTKVLQVGGIGCYTIQPEFDTCTESAAAALPSPPIVCNLTCGKNCTEHMCCSLLEEQTSSITAPSAGETEETPQRVVIENTNE</sequence>
<feature type="transmembrane region" description="Helical" evidence="4">
    <location>
        <begin position="180"/>
        <end position="202"/>
    </location>
</feature>
<accession>A0A3P8VJA6</accession>
<feature type="domain" description="Cation efflux protein cytoplasmic" evidence="5">
    <location>
        <begin position="413"/>
        <end position="475"/>
    </location>
</feature>
<keyword evidence="4" id="KW-1133">Transmembrane helix</keyword>
<dbReference type="GO" id="GO:0019855">
    <property type="term" value="F:calcium channel inhibitor activity"/>
    <property type="evidence" value="ECO:0007669"/>
    <property type="project" value="TreeGrafter"/>
</dbReference>
<dbReference type="GO" id="GO:0005794">
    <property type="term" value="C:Golgi apparatus"/>
    <property type="evidence" value="ECO:0007669"/>
    <property type="project" value="TreeGrafter"/>
</dbReference>
<proteinExistence type="inferred from homology"/>
<dbReference type="PANTHER" id="PTHR45820:SF6">
    <property type="entry name" value="ZINC_CADMIUM RESISTANCE PROTEIN-LIKE"/>
    <property type="match status" value="1"/>
</dbReference>
<evidence type="ECO:0000259" key="5">
    <source>
        <dbReference type="Pfam" id="PF16916"/>
    </source>
</evidence>
<dbReference type="OMA" id="TPPHICV"/>
<evidence type="ECO:0000256" key="1">
    <source>
        <dbReference type="ARBA" id="ARBA00008873"/>
    </source>
</evidence>
<dbReference type="InterPro" id="IPR036837">
    <property type="entry name" value="Cation_efflux_CTD_sf"/>
</dbReference>
<organism evidence="6 7">
    <name type="scientific">Cynoglossus semilaevis</name>
    <name type="common">Tongue sole</name>
    <dbReference type="NCBI Taxonomy" id="244447"/>
    <lineage>
        <taxon>Eukaryota</taxon>
        <taxon>Metazoa</taxon>
        <taxon>Chordata</taxon>
        <taxon>Craniata</taxon>
        <taxon>Vertebrata</taxon>
        <taxon>Euteleostomi</taxon>
        <taxon>Actinopterygii</taxon>
        <taxon>Neopterygii</taxon>
        <taxon>Teleostei</taxon>
        <taxon>Neoteleostei</taxon>
        <taxon>Acanthomorphata</taxon>
        <taxon>Carangaria</taxon>
        <taxon>Pleuronectiformes</taxon>
        <taxon>Pleuronectoidei</taxon>
        <taxon>Cynoglossidae</taxon>
        <taxon>Cynoglossinae</taxon>
        <taxon>Cynoglossus</taxon>
    </lineage>
</organism>
<keyword evidence="7" id="KW-1185">Reference proteome</keyword>
<feature type="region of interest" description="Disordered" evidence="3">
    <location>
        <begin position="266"/>
        <end position="291"/>
    </location>
</feature>
<evidence type="ECO:0000256" key="3">
    <source>
        <dbReference type="SAM" id="MobiDB-lite"/>
    </source>
</evidence>
<reference evidence="6 7" key="1">
    <citation type="journal article" date="2014" name="Nat. Genet.">
        <title>Whole-genome sequence of a flatfish provides insights into ZW sex chromosome evolution and adaptation to a benthic lifestyle.</title>
        <authorList>
            <person name="Chen S."/>
            <person name="Zhang G."/>
            <person name="Shao C."/>
            <person name="Huang Q."/>
            <person name="Liu G."/>
            <person name="Zhang P."/>
            <person name="Song W."/>
            <person name="An N."/>
            <person name="Chalopin D."/>
            <person name="Volff J.N."/>
            <person name="Hong Y."/>
            <person name="Li Q."/>
            <person name="Sha Z."/>
            <person name="Zhou H."/>
            <person name="Xie M."/>
            <person name="Yu Q."/>
            <person name="Liu Y."/>
            <person name="Xiang H."/>
            <person name="Wang N."/>
            <person name="Wu K."/>
            <person name="Yang C."/>
            <person name="Zhou Q."/>
            <person name="Liao X."/>
            <person name="Yang L."/>
            <person name="Hu Q."/>
            <person name="Zhang J."/>
            <person name="Meng L."/>
            <person name="Jin L."/>
            <person name="Tian Y."/>
            <person name="Lian J."/>
            <person name="Yang J."/>
            <person name="Miao G."/>
            <person name="Liu S."/>
            <person name="Liang Z."/>
            <person name="Yan F."/>
            <person name="Li Y."/>
            <person name="Sun B."/>
            <person name="Zhang H."/>
            <person name="Zhang J."/>
            <person name="Zhu Y."/>
            <person name="Du M."/>
            <person name="Zhao Y."/>
            <person name="Schartl M."/>
            <person name="Tang Q."/>
            <person name="Wang J."/>
        </authorList>
    </citation>
    <scope>NUCLEOTIDE SEQUENCE</scope>
</reference>
<name>A0A3P8VJA6_CYNSE</name>
<dbReference type="InParanoid" id="A0A3P8VJA6"/>
<dbReference type="GO" id="GO:0010312">
    <property type="term" value="P:detoxification of zinc ion"/>
    <property type="evidence" value="ECO:0007669"/>
    <property type="project" value="TreeGrafter"/>
</dbReference>
<feature type="region of interest" description="Disordered" evidence="3">
    <location>
        <begin position="532"/>
        <end position="553"/>
    </location>
</feature>
<protein>
    <submittedName>
        <fullName evidence="6">Zinc/cadmium resistance protein-like</fullName>
    </submittedName>
</protein>
<dbReference type="GO" id="GO:0006882">
    <property type="term" value="P:intracellular zinc ion homeostasis"/>
    <property type="evidence" value="ECO:0007669"/>
    <property type="project" value="TreeGrafter"/>
</dbReference>
<dbReference type="GO" id="GO:0005385">
    <property type="term" value="F:zinc ion transmembrane transporter activity"/>
    <property type="evidence" value="ECO:0007669"/>
    <property type="project" value="TreeGrafter"/>
</dbReference>
<evidence type="ECO:0000313" key="7">
    <source>
        <dbReference type="Proteomes" id="UP000265120"/>
    </source>
</evidence>
<comment type="similarity">
    <text evidence="1">Belongs to the cation diffusion facilitator (CDF) transporter (TC 2.A.4) family. SLC30A subfamily.</text>
</comment>
<feature type="transmembrane region" description="Helical" evidence="4">
    <location>
        <begin position="12"/>
        <end position="32"/>
    </location>
</feature>
<reference evidence="6" key="2">
    <citation type="submission" date="2025-08" db="UniProtKB">
        <authorList>
            <consortium name="Ensembl"/>
        </authorList>
    </citation>
    <scope>IDENTIFICATION</scope>
</reference>
<dbReference type="SUPFAM" id="SSF160240">
    <property type="entry name" value="Cation efflux protein cytoplasmic domain-like"/>
    <property type="match status" value="1"/>
</dbReference>
<reference evidence="6" key="3">
    <citation type="submission" date="2025-09" db="UniProtKB">
        <authorList>
            <consortium name="Ensembl"/>
        </authorList>
    </citation>
    <scope>IDENTIFICATION</scope>
</reference>
<dbReference type="Ensembl" id="ENSCSET00000012690.1">
    <property type="protein sequence ID" value="ENSCSEP00000012540.1"/>
    <property type="gene ID" value="ENSCSEG00000008107.1"/>
</dbReference>
<feature type="region of interest" description="Disordered" evidence="3">
    <location>
        <begin position="68"/>
        <end position="123"/>
    </location>
</feature>